<evidence type="ECO:0000313" key="2">
    <source>
        <dbReference type="EMBL" id="KAK4737304.1"/>
    </source>
</evidence>
<keyword evidence="3" id="KW-1185">Reference proteome</keyword>
<comment type="caution">
    <text evidence="2">The sequence shown here is derived from an EMBL/GenBank/DDBJ whole genome shotgun (WGS) entry which is preliminary data.</text>
</comment>
<dbReference type="InterPro" id="IPR050796">
    <property type="entry name" value="SCF_F-box_component"/>
</dbReference>
<proteinExistence type="predicted"/>
<evidence type="ECO:0000259" key="1">
    <source>
        <dbReference type="SMART" id="SM00256"/>
    </source>
</evidence>
<name>A0AAV9MHB3_9SOLN</name>
<dbReference type="InterPro" id="IPR001810">
    <property type="entry name" value="F-box_dom"/>
</dbReference>
<feature type="domain" description="F-box" evidence="1">
    <location>
        <begin position="18"/>
        <end position="58"/>
    </location>
</feature>
<reference evidence="2 3" key="1">
    <citation type="submission" date="2023-10" db="EMBL/GenBank/DDBJ databases">
        <title>Genome-Wide Identification Analysis in wild type Solanum Pinnatisectum Reveals Some Genes Defensing Phytophthora Infestans.</title>
        <authorList>
            <person name="Sun C."/>
        </authorList>
    </citation>
    <scope>NUCLEOTIDE SEQUENCE [LARGE SCALE GENOMIC DNA]</scope>
    <source>
        <strain evidence="2">LQN</strain>
        <tissue evidence="2">Leaf</tissue>
    </source>
</reference>
<dbReference type="CDD" id="cd22157">
    <property type="entry name" value="F-box_AtFBW1-like"/>
    <property type="match status" value="1"/>
</dbReference>
<sequence length="123" mass="14300">MTIYTNINNELLALFYLGPEEIIVDILIRLPVPSLLRFKCASKFWKTLISDQYFKAKHYNYAKNNKKILIARLISRADISYYCSSLSSSQPLQNLCCPSKHKPCDYIILCCCDGLALRWYHAR</sequence>
<dbReference type="SUPFAM" id="SSF81383">
    <property type="entry name" value="F-box domain"/>
    <property type="match status" value="1"/>
</dbReference>
<dbReference type="Gene3D" id="1.20.1280.50">
    <property type="match status" value="1"/>
</dbReference>
<dbReference type="PANTHER" id="PTHR31672">
    <property type="entry name" value="BNACNNG10540D PROTEIN"/>
    <property type="match status" value="1"/>
</dbReference>
<dbReference type="PANTHER" id="PTHR31672:SF13">
    <property type="entry name" value="F-BOX PROTEIN CPR30-LIKE"/>
    <property type="match status" value="1"/>
</dbReference>
<organism evidence="2 3">
    <name type="scientific">Solanum pinnatisectum</name>
    <name type="common">tansyleaf nightshade</name>
    <dbReference type="NCBI Taxonomy" id="50273"/>
    <lineage>
        <taxon>Eukaryota</taxon>
        <taxon>Viridiplantae</taxon>
        <taxon>Streptophyta</taxon>
        <taxon>Embryophyta</taxon>
        <taxon>Tracheophyta</taxon>
        <taxon>Spermatophyta</taxon>
        <taxon>Magnoliopsida</taxon>
        <taxon>eudicotyledons</taxon>
        <taxon>Gunneridae</taxon>
        <taxon>Pentapetalae</taxon>
        <taxon>asterids</taxon>
        <taxon>lamiids</taxon>
        <taxon>Solanales</taxon>
        <taxon>Solanaceae</taxon>
        <taxon>Solanoideae</taxon>
        <taxon>Solaneae</taxon>
        <taxon>Solanum</taxon>
    </lineage>
</organism>
<dbReference type="EMBL" id="JAWPEI010000001">
    <property type="protein sequence ID" value="KAK4737304.1"/>
    <property type="molecule type" value="Genomic_DNA"/>
</dbReference>
<dbReference type="SMART" id="SM00256">
    <property type="entry name" value="FBOX"/>
    <property type="match status" value="1"/>
</dbReference>
<accession>A0AAV9MHB3</accession>
<dbReference type="InterPro" id="IPR036047">
    <property type="entry name" value="F-box-like_dom_sf"/>
</dbReference>
<gene>
    <name evidence="2" type="ORF">R3W88_001001</name>
</gene>
<dbReference type="Pfam" id="PF00646">
    <property type="entry name" value="F-box"/>
    <property type="match status" value="1"/>
</dbReference>
<evidence type="ECO:0000313" key="3">
    <source>
        <dbReference type="Proteomes" id="UP001311915"/>
    </source>
</evidence>
<dbReference type="AlphaFoldDB" id="A0AAV9MHB3"/>
<protein>
    <recommendedName>
        <fullName evidence="1">F-box domain-containing protein</fullName>
    </recommendedName>
</protein>
<dbReference type="Proteomes" id="UP001311915">
    <property type="component" value="Unassembled WGS sequence"/>
</dbReference>